<protein>
    <submittedName>
        <fullName evidence="10">Diguanylate cyclase</fullName>
    </submittedName>
</protein>
<dbReference type="InterPro" id="IPR025943">
    <property type="entry name" value="Sigma_54_int_dom_ATP-bd_2"/>
</dbReference>
<dbReference type="InterPro" id="IPR035965">
    <property type="entry name" value="PAS-like_dom_sf"/>
</dbReference>
<dbReference type="Pfam" id="PF00158">
    <property type="entry name" value="Sigma54_activat"/>
    <property type="match status" value="1"/>
</dbReference>
<gene>
    <name evidence="10" type="ORF">AT727_06125</name>
</gene>
<sequence>MNGFISSGLSLLDSQELILSSLYLDEETVLADALQIILKEERTHLPVVSKEKKFLGVLGTADIMDSLVQGKFDPKGPITSYIRPVEWLLPEENSLLFNFDVLITEGWPTAFVVDSKGEYQGEFKFHDNLFLLYQLLNDLDFYISQTVEAVHNAVVAIDAQGRIVFFNPSAEKLLGFHAEEVLGKPIKTFFPDSLTYKALATGEELRGIPMSYGELNTKADFLPIVLGHKILGAVAVFKDITELEEVSHRLNSNEKLMATLEAVVENSYEGMVVIDDQENIVLMNQFFLDVIGVKVQDVIGKKINDISPNSSLPQTLKTGKAQFGETWHLKGRDFIIMRVPIEREGKVVGALAKTLFKNMEIAKMFAKKVMRLEENLAYYKEELGKFHSPQFVFDDIIGESPRMKKAKSLAYRASQTTSTILILGESGTGKEVFSHAIHKASIRSNGPYIKVNCAALPEDLLESELFGYEEGAFTGARKGGKPGKFELADKGTIFLDEIGDMSLGMQAKLLRVLQERELERLGGTEPIKVDVRIIAATNRDLHKMVMEHKFRLDLYYRLNVLTIDLPPLRERKEDIGFIAKGLIEKINKRLGTDIQGVRSESITHLCAYDWPGNIRELENILERAIVICDETWILPKHLALPGVMETLALDAEQTLEYALQAAEREILDKTLRRVQGNKVQAARILGIHRSVLYKKLAKYNIQG</sequence>
<keyword evidence="1" id="KW-0547">Nucleotide-binding</keyword>
<organism evidence="10 11">
    <name type="scientific">Desulfitobacterium hafniense</name>
    <name type="common">Desulfitobacterium frappieri</name>
    <dbReference type="NCBI Taxonomy" id="49338"/>
    <lineage>
        <taxon>Bacteria</taxon>
        <taxon>Bacillati</taxon>
        <taxon>Bacillota</taxon>
        <taxon>Clostridia</taxon>
        <taxon>Eubacteriales</taxon>
        <taxon>Desulfitobacteriaceae</taxon>
        <taxon>Desulfitobacterium</taxon>
    </lineage>
</organism>
<dbReference type="Pfam" id="PF02954">
    <property type="entry name" value="HTH_8"/>
    <property type="match status" value="1"/>
</dbReference>
<dbReference type="InterPro" id="IPR002197">
    <property type="entry name" value="HTH_Fis"/>
</dbReference>
<dbReference type="Pfam" id="PF13188">
    <property type="entry name" value="PAS_8"/>
    <property type="match status" value="1"/>
</dbReference>
<name>A0A0W1JI85_DESHA</name>
<dbReference type="InterPro" id="IPR027417">
    <property type="entry name" value="P-loop_NTPase"/>
</dbReference>
<reference evidence="10 11" key="1">
    <citation type="submission" date="2015-12" db="EMBL/GenBank/DDBJ databases">
        <title>Draft Genome Sequence of Desulfitobacterium hafniense Strain DH, a Sulfate-reducing Bacterium Isolated from Paddy Soils.</title>
        <authorList>
            <person name="Bao P."/>
            <person name="Zhang X."/>
            <person name="Li G."/>
        </authorList>
    </citation>
    <scope>NUCLEOTIDE SEQUENCE [LARGE SCALE GENOMIC DNA]</scope>
    <source>
        <strain evidence="10 11">DH</strain>
    </source>
</reference>
<dbReference type="SUPFAM" id="SSF54631">
    <property type="entry name" value="CBS-domain pair"/>
    <property type="match status" value="1"/>
</dbReference>
<proteinExistence type="predicted"/>
<dbReference type="InterPro" id="IPR003593">
    <property type="entry name" value="AAA+_ATPase"/>
</dbReference>
<dbReference type="InterPro" id="IPR000644">
    <property type="entry name" value="CBS_dom"/>
</dbReference>
<dbReference type="CDD" id="cd00009">
    <property type="entry name" value="AAA"/>
    <property type="match status" value="1"/>
</dbReference>
<dbReference type="InterPro" id="IPR009057">
    <property type="entry name" value="Homeodomain-like_sf"/>
</dbReference>
<dbReference type="InterPro" id="IPR058031">
    <property type="entry name" value="AAA_lid_NorR"/>
</dbReference>
<dbReference type="Pfam" id="PF00571">
    <property type="entry name" value="CBS"/>
    <property type="match status" value="1"/>
</dbReference>
<dbReference type="GO" id="GO:0043565">
    <property type="term" value="F:sequence-specific DNA binding"/>
    <property type="evidence" value="ECO:0007669"/>
    <property type="project" value="InterPro"/>
</dbReference>
<dbReference type="SUPFAM" id="SSF55785">
    <property type="entry name" value="PYP-like sensor domain (PAS domain)"/>
    <property type="match status" value="2"/>
</dbReference>
<evidence type="ECO:0000313" key="11">
    <source>
        <dbReference type="Proteomes" id="UP000054623"/>
    </source>
</evidence>
<evidence type="ECO:0000256" key="6">
    <source>
        <dbReference type="PROSITE-ProRule" id="PRU00703"/>
    </source>
</evidence>
<dbReference type="PROSITE" id="PS50112">
    <property type="entry name" value="PAS"/>
    <property type="match status" value="2"/>
</dbReference>
<dbReference type="InterPro" id="IPR002078">
    <property type="entry name" value="Sigma_54_int"/>
</dbReference>
<keyword evidence="4" id="KW-0238">DNA-binding</keyword>
<keyword evidence="3" id="KW-0805">Transcription regulation</keyword>
<dbReference type="PROSITE" id="PS00676">
    <property type="entry name" value="SIGMA54_INTERACT_2"/>
    <property type="match status" value="1"/>
</dbReference>
<dbReference type="GO" id="GO:0005524">
    <property type="term" value="F:ATP binding"/>
    <property type="evidence" value="ECO:0007669"/>
    <property type="project" value="UniProtKB-KW"/>
</dbReference>
<evidence type="ECO:0000256" key="2">
    <source>
        <dbReference type="ARBA" id="ARBA00022840"/>
    </source>
</evidence>
<dbReference type="PANTHER" id="PTHR32071:SF57">
    <property type="entry name" value="C4-DICARBOXYLATE TRANSPORT TRANSCRIPTIONAL REGULATORY PROTEIN DCTD"/>
    <property type="match status" value="1"/>
</dbReference>
<evidence type="ECO:0000259" key="8">
    <source>
        <dbReference type="PROSITE" id="PS50112"/>
    </source>
</evidence>
<dbReference type="EMBL" id="LOCK01000028">
    <property type="protein sequence ID" value="KTE91170.1"/>
    <property type="molecule type" value="Genomic_DNA"/>
</dbReference>
<keyword evidence="2" id="KW-0067">ATP-binding</keyword>
<dbReference type="SMART" id="SM00091">
    <property type="entry name" value="PAS"/>
    <property type="match status" value="2"/>
</dbReference>
<dbReference type="OrthoDB" id="9765164at2"/>
<dbReference type="PRINTS" id="PR01590">
    <property type="entry name" value="HTHFIS"/>
</dbReference>
<dbReference type="CDD" id="cd02205">
    <property type="entry name" value="CBS_pair_SF"/>
    <property type="match status" value="1"/>
</dbReference>
<dbReference type="SMART" id="SM00382">
    <property type="entry name" value="AAA"/>
    <property type="match status" value="1"/>
</dbReference>
<dbReference type="InterPro" id="IPR013767">
    <property type="entry name" value="PAS_fold"/>
</dbReference>
<keyword evidence="6" id="KW-0129">CBS domain</keyword>
<evidence type="ECO:0000256" key="1">
    <source>
        <dbReference type="ARBA" id="ARBA00022741"/>
    </source>
</evidence>
<dbReference type="PROSITE" id="PS51371">
    <property type="entry name" value="CBS"/>
    <property type="match status" value="1"/>
</dbReference>
<dbReference type="Gene3D" id="1.10.8.60">
    <property type="match status" value="1"/>
</dbReference>
<dbReference type="Pfam" id="PF25601">
    <property type="entry name" value="AAA_lid_14"/>
    <property type="match status" value="1"/>
</dbReference>
<dbReference type="SUPFAM" id="SSF52540">
    <property type="entry name" value="P-loop containing nucleoside triphosphate hydrolases"/>
    <property type="match status" value="1"/>
</dbReference>
<dbReference type="PROSITE" id="PS00688">
    <property type="entry name" value="SIGMA54_INTERACT_3"/>
    <property type="match status" value="1"/>
</dbReference>
<dbReference type="FunFam" id="3.40.50.300:FF:000006">
    <property type="entry name" value="DNA-binding transcriptional regulator NtrC"/>
    <property type="match status" value="1"/>
</dbReference>
<dbReference type="InterPro" id="IPR025944">
    <property type="entry name" value="Sigma_54_int_dom_CS"/>
</dbReference>
<dbReference type="Gene3D" id="3.40.50.300">
    <property type="entry name" value="P-loop containing nucleotide triphosphate hydrolases"/>
    <property type="match status" value="1"/>
</dbReference>
<dbReference type="Gene3D" id="1.10.10.60">
    <property type="entry name" value="Homeodomain-like"/>
    <property type="match status" value="1"/>
</dbReference>
<dbReference type="Proteomes" id="UP000054623">
    <property type="component" value="Unassembled WGS sequence"/>
</dbReference>
<dbReference type="Pfam" id="PF00989">
    <property type="entry name" value="PAS"/>
    <property type="match status" value="1"/>
</dbReference>
<comment type="caution">
    <text evidence="10">The sequence shown here is derived from an EMBL/GenBank/DDBJ whole genome shotgun (WGS) entry which is preliminary data.</text>
</comment>
<evidence type="ECO:0000259" key="7">
    <source>
        <dbReference type="PROSITE" id="PS50045"/>
    </source>
</evidence>
<feature type="domain" description="CBS" evidence="9">
    <location>
        <begin position="17"/>
        <end position="74"/>
    </location>
</feature>
<dbReference type="GO" id="GO:0006355">
    <property type="term" value="P:regulation of DNA-templated transcription"/>
    <property type="evidence" value="ECO:0007669"/>
    <property type="project" value="InterPro"/>
</dbReference>
<keyword evidence="5" id="KW-0804">Transcription</keyword>
<dbReference type="SUPFAM" id="SSF46689">
    <property type="entry name" value="Homeodomain-like"/>
    <property type="match status" value="1"/>
</dbReference>
<dbReference type="PROSITE" id="PS50045">
    <property type="entry name" value="SIGMA54_INTERACT_4"/>
    <property type="match status" value="1"/>
</dbReference>
<accession>A0A0W1JI85</accession>
<evidence type="ECO:0000256" key="4">
    <source>
        <dbReference type="ARBA" id="ARBA00023125"/>
    </source>
</evidence>
<dbReference type="AlphaFoldDB" id="A0A0W1JI85"/>
<dbReference type="CDD" id="cd00130">
    <property type="entry name" value="PAS"/>
    <property type="match status" value="1"/>
</dbReference>
<feature type="domain" description="Sigma-54 factor interaction" evidence="7">
    <location>
        <begin position="396"/>
        <end position="626"/>
    </location>
</feature>
<dbReference type="PROSITE" id="PS00675">
    <property type="entry name" value="SIGMA54_INTERACT_1"/>
    <property type="match status" value="1"/>
</dbReference>
<dbReference type="InterPro" id="IPR025662">
    <property type="entry name" value="Sigma_54_int_dom_ATP-bd_1"/>
</dbReference>
<feature type="domain" description="PAS" evidence="8">
    <location>
        <begin position="139"/>
        <end position="193"/>
    </location>
</feature>
<dbReference type="RefSeq" id="WP_058491469.1">
    <property type="nucleotide sequence ID" value="NZ_LOCK01000028.1"/>
</dbReference>
<dbReference type="NCBIfam" id="TIGR00229">
    <property type="entry name" value="sensory_box"/>
    <property type="match status" value="2"/>
</dbReference>
<evidence type="ECO:0000259" key="9">
    <source>
        <dbReference type="PROSITE" id="PS51371"/>
    </source>
</evidence>
<evidence type="ECO:0000256" key="5">
    <source>
        <dbReference type="ARBA" id="ARBA00023163"/>
    </source>
</evidence>
<evidence type="ECO:0000313" key="10">
    <source>
        <dbReference type="EMBL" id="KTE91170.1"/>
    </source>
</evidence>
<dbReference type="PANTHER" id="PTHR32071">
    <property type="entry name" value="TRANSCRIPTIONAL REGULATORY PROTEIN"/>
    <property type="match status" value="1"/>
</dbReference>
<dbReference type="InterPro" id="IPR046342">
    <property type="entry name" value="CBS_dom_sf"/>
</dbReference>
<evidence type="ECO:0000256" key="3">
    <source>
        <dbReference type="ARBA" id="ARBA00023015"/>
    </source>
</evidence>
<dbReference type="Gene3D" id="3.30.450.20">
    <property type="entry name" value="PAS domain"/>
    <property type="match status" value="2"/>
</dbReference>
<feature type="domain" description="PAS" evidence="8">
    <location>
        <begin position="256"/>
        <end position="301"/>
    </location>
</feature>
<dbReference type="InterPro" id="IPR000014">
    <property type="entry name" value="PAS"/>
</dbReference>
<dbReference type="Gene3D" id="3.90.1280.20">
    <property type="match status" value="1"/>
</dbReference>